<dbReference type="RefSeq" id="WP_048036500.1">
    <property type="nucleotide sequence ID" value="NZ_CP009509.1"/>
</dbReference>
<organism evidence="2 3">
    <name type="scientific">Methanosarcina mazei WWM610</name>
    <dbReference type="NCBI Taxonomy" id="1434117"/>
    <lineage>
        <taxon>Archaea</taxon>
        <taxon>Methanobacteriati</taxon>
        <taxon>Methanobacteriota</taxon>
        <taxon>Stenosarchaea group</taxon>
        <taxon>Methanomicrobia</taxon>
        <taxon>Methanosarcinales</taxon>
        <taxon>Methanosarcinaceae</taxon>
        <taxon>Methanosarcina</taxon>
    </lineage>
</organism>
<dbReference type="PATRIC" id="fig|1434117.4.peg.1881"/>
<dbReference type="SUPFAM" id="SSF52980">
    <property type="entry name" value="Restriction endonuclease-like"/>
    <property type="match status" value="1"/>
</dbReference>
<dbReference type="Gene3D" id="3.40.1350.10">
    <property type="match status" value="1"/>
</dbReference>
<sequence length="266" mass="29980">MSKSQEAGKELENNVENIYSILLKNEHLKNFKIIKNHKEKAKSGALHEFDVFCEVEIAGVTHKVAIECKNYNKNVEKEKLDAFSKKLDGCNIKTGFMIAANGYQKGAKLEAKFYGIELITTEDLPNIYPLTLNHVKWLLPDENTYGDPYWIIMEVTEDGKNKGIYYSPSEKIALYMSRYNPHGETTLNGAIALFISKKSAERALEADGAKDCAVFGVSRQHLIALCDTAKDFNRPFAIALDFGLGKDSRICMLEQSYDQILDNFGM</sequence>
<dbReference type="AlphaFoldDB" id="A0A0E3PXG6"/>
<dbReference type="Proteomes" id="UP000033058">
    <property type="component" value="Chromosome"/>
</dbReference>
<dbReference type="InterPro" id="IPR007560">
    <property type="entry name" value="Restrct_endonuc_IV_Mrr"/>
</dbReference>
<dbReference type="GO" id="GO:0009307">
    <property type="term" value="P:DNA restriction-modification system"/>
    <property type="evidence" value="ECO:0007669"/>
    <property type="project" value="InterPro"/>
</dbReference>
<protein>
    <recommendedName>
        <fullName evidence="1">Restriction endonuclease type IV Mrr domain-containing protein</fullName>
    </recommendedName>
</protein>
<accession>A0A0E3PXG6</accession>
<dbReference type="EMBL" id="CP009509">
    <property type="protein sequence ID" value="AKB40468.1"/>
    <property type="molecule type" value="Genomic_DNA"/>
</dbReference>
<dbReference type="InterPro" id="IPR011856">
    <property type="entry name" value="tRNA_endonuc-like_dom_sf"/>
</dbReference>
<gene>
    <name evidence="2" type="ORF">MSMAW_1477</name>
</gene>
<dbReference type="Pfam" id="PF04471">
    <property type="entry name" value="Mrr_cat"/>
    <property type="match status" value="1"/>
</dbReference>
<evidence type="ECO:0000313" key="3">
    <source>
        <dbReference type="Proteomes" id="UP000033058"/>
    </source>
</evidence>
<dbReference type="HOGENOM" id="CLU_082970_0_0_2"/>
<dbReference type="GO" id="GO:0004519">
    <property type="term" value="F:endonuclease activity"/>
    <property type="evidence" value="ECO:0007669"/>
    <property type="project" value="InterPro"/>
</dbReference>
<dbReference type="GO" id="GO:0003677">
    <property type="term" value="F:DNA binding"/>
    <property type="evidence" value="ECO:0007669"/>
    <property type="project" value="InterPro"/>
</dbReference>
<evidence type="ECO:0000259" key="1">
    <source>
        <dbReference type="Pfam" id="PF04471"/>
    </source>
</evidence>
<dbReference type="GeneID" id="24851174"/>
<reference evidence="2 3" key="1">
    <citation type="submission" date="2014-07" db="EMBL/GenBank/DDBJ databases">
        <title>Methanogenic archaea and the global carbon cycle.</title>
        <authorList>
            <person name="Henriksen J.R."/>
            <person name="Luke J."/>
            <person name="Reinhart S."/>
            <person name="Benedict M.N."/>
            <person name="Youngblut N.D."/>
            <person name="Metcalf M.E."/>
            <person name="Whitaker R.J."/>
            <person name="Metcalf W.W."/>
        </authorList>
    </citation>
    <scope>NUCLEOTIDE SEQUENCE [LARGE SCALE GENOMIC DNA]</scope>
    <source>
        <strain evidence="2 3">WWM610</strain>
    </source>
</reference>
<proteinExistence type="predicted"/>
<name>A0A0E3PXG6_METMZ</name>
<evidence type="ECO:0000313" key="2">
    <source>
        <dbReference type="EMBL" id="AKB40468.1"/>
    </source>
</evidence>
<feature type="domain" description="Restriction endonuclease type IV Mrr" evidence="1">
    <location>
        <begin position="42"/>
        <end position="125"/>
    </location>
</feature>
<dbReference type="InterPro" id="IPR011335">
    <property type="entry name" value="Restrct_endonuc-II-like"/>
</dbReference>